<evidence type="ECO:0000313" key="12">
    <source>
        <dbReference type="EMBL" id="KKU92962.1"/>
    </source>
</evidence>
<evidence type="ECO:0000256" key="7">
    <source>
        <dbReference type="HAMAP-Rule" id="MF_01331"/>
    </source>
</evidence>
<accession>A0A837IKL9</accession>
<keyword evidence="5 7" id="KW-0687">Ribonucleoprotein</keyword>
<comment type="function">
    <text evidence="7 10">This protein binds specifically to 23S rRNA; its binding is stimulated by other ribosomal proteins, e.g., L4, L17, and L20. It is important during the early stages of 50S assembly. It makes multiple contacts with different domains of the 23S rRNA in the assembled 50S subunit and ribosome.</text>
</comment>
<keyword evidence="2 7" id="KW-0699">rRNA-binding</keyword>
<feature type="region of interest" description="Disordered" evidence="11">
    <location>
        <begin position="117"/>
        <end position="159"/>
    </location>
</feature>
<dbReference type="InterPro" id="IPR047867">
    <property type="entry name" value="Ribosomal_uL22_bac/org-type"/>
</dbReference>
<evidence type="ECO:0000256" key="8">
    <source>
        <dbReference type="RuleBase" id="RU004005"/>
    </source>
</evidence>
<evidence type="ECO:0000256" key="5">
    <source>
        <dbReference type="ARBA" id="ARBA00023274"/>
    </source>
</evidence>
<dbReference type="GO" id="GO:0019843">
    <property type="term" value="F:rRNA binding"/>
    <property type="evidence" value="ECO:0007669"/>
    <property type="project" value="UniProtKB-UniRule"/>
</dbReference>
<name>A0A837IKL9_9BACT</name>
<organism evidence="12 13">
    <name type="scientific">Candidatus Yanofskybacteria bacterium GW2011_GWC1_48_11</name>
    <dbReference type="NCBI Taxonomy" id="1619027"/>
    <lineage>
        <taxon>Bacteria</taxon>
        <taxon>Candidatus Yanofskyibacteriota</taxon>
    </lineage>
</organism>
<protein>
    <recommendedName>
        <fullName evidence="6 7">Large ribosomal subunit protein uL22</fullName>
    </recommendedName>
</protein>
<dbReference type="Proteomes" id="UP000034462">
    <property type="component" value="Unassembled WGS sequence"/>
</dbReference>
<dbReference type="EMBL" id="LCPH01000004">
    <property type="protein sequence ID" value="KKU92962.1"/>
    <property type="molecule type" value="Genomic_DNA"/>
</dbReference>
<reference evidence="12 13" key="1">
    <citation type="journal article" date="2015" name="Nature">
        <title>rRNA introns, odd ribosomes, and small enigmatic genomes across a large radiation of phyla.</title>
        <authorList>
            <person name="Brown C.T."/>
            <person name="Hug L.A."/>
            <person name="Thomas B.C."/>
            <person name="Sharon I."/>
            <person name="Castelle C.J."/>
            <person name="Singh A."/>
            <person name="Wilkins M.J."/>
            <person name="Williams K.H."/>
            <person name="Banfield J.F."/>
        </authorList>
    </citation>
    <scope>NUCLEOTIDE SEQUENCE [LARGE SCALE GENOMIC DNA]</scope>
</reference>
<keyword evidence="3 7" id="KW-0694">RNA-binding</keyword>
<dbReference type="GO" id="GO:0006412">
    <property type="term" value="P:translation"/>
    <property type="evidence" value="ECO:0007669"/>
    <property type="project" value="UniProtKB-UniRule"/>
</dbReference>
<dbReference type="InterPro" id="IPR036394">
    <property type="entry name" value="Ribosomal_uL22_sf"/>
</dbReference>
<evidence type="ECO:0000256" key="3">
    <source>
        <dbReference type="ARBA" id="ARBA00022884"/>
    </source>
</evidence>
<dbReference type="Gene3D" id="3.90.470.10">
    <property type="entry name" value="Ribosomal protein L22/L17"/>
    <property type="match status" value="1"/>
</dbReference>
<proteinExistence type="inferred from homology"/>
<evidence type="ECO:0000256" key="11">
    <source>
        <dbReference type="SAM" id="MobiDB-lite"/>
    </source>
</evidence>
<dbReference type="InterPro" id="IPR018260">
    <property type="entry name" value="Ribosomal_uL22_CS"/>
</dbReference>
<gene>
    <name evidence="7" type="primary">rplV</name>
    <name evidence="12" type="ORF">UY25_C0004G0002</name>
</gene>
<evidence type="ECO:0000256" key="10">
    <source>
        <dbReference type="RuleBase" id="RU004008"/>
    </source>
</evidence>
<comment type="subunit">
    <text evidence="7 9">Part of the 50S ribosomal subunit.</text>
</comment>
<dbReference type="InterPro" id="IPR001063">
    <property type="entry name" value="Ribosomal_uL22"/>
</dbReference>
<evidence type="ECO:0000313" key="13">
    <source>
        <dbReference type="Proteomes" id="UP000034462"/>
    </source>
</evidence>
<evidence type="ECO:0000256" key="6">
    <source>
        <dbReference type="ARBA" id="ARBA00035207"/>
    </source>
</evidence>
<dbReference type="Pfam" id="PF00237">
    <property type="entry name" value="Ribosomal_L22"/>
    <property type="match status" value="1"/>
</dbReference>
<sequence length="159" mass="17773">MKSKATLRNLRIAPRKVRLVADLIRGKKANEAATILRLCTRSAAEPLRKMLRSALASAAYNSQMLATNEENFIVSQIQVAEGAKLKRYRPRARGRAYPIQKKTSHITLILDEIVPSAEGKTRSQKSAKKGYEETQKEQQAEAEAVRTGQGKPKFRPAKE</sequence>
<dbReference type="InterPro" id="IPR005727">
    <property type="entry name" value="Ribosomal_uL22_bac/chlpt-type"/>
</dbReference>
<dbReference type="PANTHER" id="PTHR13501:SF8">
    <property type="entry name" value="LARGE RIBOSOMAL SUBUNIT PROTEIN UL22M"/>
    <property type="match status" value="1"/>
</dbReference>
<evidence type="ECO:0000256" key="2">
    <source>
        <dbReference type="ARBA" id="ARBA00022730"/>
    </source>
</evidence>
<dbReference type="GO" id="GO:0022625">
    <property type="term" value="C:cytosolic large ribosomal subunit"/>
    <property type="evidence" value="ECO:0007669"/>
    <property type="project" value="TreeGrafter"/>
</dbReference>
<dbReference type="AlphaFoldDB" id="A0A837IKL9"/>
<dbReference type="PANTHER" id="PTHR13501">
    <property type="entry name" value="CHLOROPLAST 50S RIBOSOMAL PROTEIN L22-RELATED"/>
    <property type="match status" value="1"/>
</dbReference>
<evidence type="ECO:0000256" key="4">
    <source>
        <dbReference type="ARBA" id="ARBA00022980"/>
    </source>
</evidence>
<comment type="similarity">
    <text evidence="1 7 8">Belongs to the universal ribosomal protein uL22 family.</text>
</comment>
<comment type="caution">
    <text evidence="12">The sequence shown here is derived from an EMBL/GenBank/DDBJ whole genome shotgun (WGS) entry which is preliminary data.</text>
</comment>
<keyword evidence="4 7" id="KW-0689">Ribosomal protein</keyword>
<comment type="function">
    <text evidence="7">The globular domain of the protein is located near the polypeptide exit tunnel on the outside of the subunit, while an extended beta-hairpin is found that lines the wall of the exit tunnel in the center of the 70S ribosome.</text>
</comment>
<dbReference type="NCBIfam" id="TIGR01044">
    <property type="entry name" value="rplV_bact"/>
    <property type="match status" value="1"/>
</dbReference>
<feature type="compositionally biased region" description="Basic and acidic residues" evidence="11">
    <location>
        <begin position="129"/>
        <end position="139"/>
    </location>
</feature>
<dbReference type="HAMAP" id="MF_01331_B">
    <property type="entry name" value="Ribosomal_uL22_B"/>
    <property type="match status" value="1"/>
</dbReference>
<dbReference type="CDD" id="cd00336">
    <property type="entry name" value="Ribosomal_L22"/>
    <property type="match status" value="1"/>
</dbReference>
<dbReference type="SUPFAM" id="SSF54843">
    <property type="entry name" value="Ribosomal protein L22"/>
    <property type="match status" value="1"/>
</dbReference>
<evidence type="ECO:0000256" key="9">
    <source>
        <dbReference type="RuleBase" id="RU004006"/>
    </source>
</evidence>
<evidence type="ECO:0000256" key="1">
    <source>
        <dbReference type="ARBA" id="ARBA00009451"/>
    </source>
</evidence>
<dbReference type="PROSITE" id="PS00464">
    <property type="entry name" value="RIBOSOMAL_L22"/>
    <property type="match status" value="1"/>
</dbReference>
<dbReference type="GO" id="GO:0003735">
    <property type="term" value="F:structural constituent of ribosome"/>
    <property type="evidence" value="ECO:0007669"/>
    <property type="project" value="InterPro"/>
</dbReference>